<evidence type="ECO:0000259" key="1">
    <source>
        <dbReference type="Pfam" id="PF03551"/>
    </source>
</evidence>
<dbReference type="Gene3D" id="1.10.10.10">
    <property type="entry name" value="Winged helix-like DNA-binding domain superfamily/Winged helix DNA-binding domain"/>
    <property type="match status" value="1"/>
</dbReference>
<evidence type="ECO:0000313" key="4">
    <source>
        <dbReference type="Proteomes" id="UP000316080"/>
    </source>
</evidence>
<dbReference type="EMBL" id="RXIH01000029">
    <property type="protein sequence ID" value="RZN56154.1"/>
    <property type="molecule type" value="Genomic_DNA"/>
</dbReference>
<dbReference type="PANTHER" id="PTHR43252">
    <property type="entry name" value="TRANSCRIPTIONAL REGULATOR YQJI"/>
    <property type="match status" value="1"/>
</dbReference>
<accession>A0A520KFG0</accession>
<gene>
    <name evidence="3" type="ORF">DSO09_02480</name>
    <name evidence="2" type="ORF">EF809_03535</name>
</gene>
<dbReference type="InterPro" id="IPR005149">
    <property type="entry name" value="Tscrpt_reg_PadR_N"/>
</dbReference>
<dbReference type="PANTHER" id="PTHR43252:SF7">
    <property type="entry name" value="TRANSCRIPTIONAL REGULATOR YQJI"/>
    <property type="match status" value="1"/>
</dbReference>
<proteinExistence type="predicted"/>
<dbReference type="Proteomes" id="UP000316080">
    <property type="component" value="Unassembled WGS sequence"/>
</dbReference>
<dbReference type="SUPFAM" id="SSF46785">
    <property type="entry name" value="Winged helix' DNA-binding domain"/>
    <property type="match status" value="1"/>
</dbReference>
<evidence type="ECO:0000313" key="3">
    <source>
        <dbReference type="EMBL" id="TDA39352.1"/>
    </source>
</evidence>
<dbReference type="EMBL" id="QNVI01000029">
    <property type="protein sequence ID" value="TDA39352.1"/>
    <property type="molecule type" value="Genomic_DNA"/>
</dbReference>
<reference evidence="2 4" key="2">
    <citation type="journal article" date="2019" name="Nat. Microbiol.">
        <title>Wide diversity of methane and short-chain alkane metabolisms in uncultured archaea.</title>
        <authorList>
            <person name="Borrel G."/>
            <person name="Adam P.S."/>
            <person name="McKay L.J."/>
            <person name="Chen L.X."/>
            <person name="Sierra-Garcia I.N."/>
            <person name="Sieber C.M."/>
            <person name="Letourneur Q."/>
            <person name="Ghozlane A."/>
            <person name="Andersen G.L."/>
            <person name="Li W.J."/>
            <person name="Hallam S.J."/>
            <person name="Muyzer G."/>
            <person name="de Oliveira V.M."/>
            <person name="Inskeep W.P."/>
            <person name="Banfield J.F."/>
            <person name="Gribaldo S."/>
        </authorList>
    </citation>
    <scope>NUCLEOTIDE SEQUENCE [LARGE SCALE GENOMIC DNA]</scope>
    <source>
        <strain evidence="2">Verst-YHS</strain>
    </source>
</reference>
<name>A0A520KFG0_9CREN</name>
<dbReference type="AlphaFoldDB" id="A0A520KFG0"/>
<sequence>MAFERLKKKITKENLWLYILTLLKNGPVYGYELKDKIKEKFGFEPAKITTYVVLYKLEKEGLVKSIKNTEKSSRKYYYITEKGSKTLEEGLKFLKKMINSLE</sequence>
<comment type="caution">
    <text evidence="2">The sequence shown here is derived from an EMBL/GenBank/DDBJ whole genome shotgun (WGS) entry which is preliminary data.</text>
</comment>
<dbReference type="InterPro" id="IPR036388">
    <property type="entry name" value="WH-like_DNA-bd_sf"/>
</dbReference>
<evidence type="ECO:0000313" key="5">
    <source>
        <dbReference type="Proteomes" id="UP000317265"/>
    </source>
</evidence>
<protein>
    <submittedName>
        <fullName evidence="2">PadR family transcriptional regulator</fullName>
    </submittedName>
</protein>
<evidence type="ECO:0000313" key="2">
    <source>
        <dbReference type="EMBL" id="RZN56154.1"/>
    </source>
</evidence>
<dbReference type="Pfam" id="PF03551">
    <property type="entry name" value="PadR"/>
    <property type="match status" value="1"/>
</dbReference>
<dbReference type="InterPro" id="IPR036390">
    <property type="entry name" value="WH_DNA-bd_sf"/>
</dbReference>
<dbReference type="Proteomes" id="UP000317265">
    <property type="component" value="Unassembled WGS sequence"/>
</dbReference>
<reference evidence="3 5" key="1">
    <citation type="journal article" date="2019" name="Nat. Microbiol.">
        <title>Expanding anaerobic alkane metabolism in the domain of Archaea.</title>
        <authorList>
            <person name="Wang Y."/>
            <person name="Wegener G."/>
            <person name="Hou J."/>
            <person name="Wang F."/>
            <person name="Xiao X."/>
        </authorList>
    </citation>
    <scope>NUCLEOTIDE SEQUENCE [LARGE SCALE GENOMIC DNA]</scope>
    <source>
        <strain evidence="3">WYZ-LMO11</strain>
    </source>
</reference>
<feature type="domain" description="Transcription regulator PadR N-terminal" evidence="1">
    <location>
        <begin position="19"/>
        <end position="89"/>
    </location>
</feature>
<organism evidence="2 4">
    <name type="scientific">Thermoproteota archaeon</name>
    <dbReference type="NCBI Taxonomy" id="2056631"/>
    <lineage>
        <taxon>Archaea</taxon>
        <taxon>Thermoproteota</taxon>
    </lineage>
</organism>